<comment type="similarity">
    <text evidence="4">Belongs to the enolase family.</text>
</comment>
<dbReference type="Proteomes" id="UP000005207">
    <property type="component" value="Linkage group LG20"/>
</dbReference>
<dbReference type="Gene3D" id="3.30.390.10">
    <property type="entry name" value="Enolase-like, N-terminal domain"/>
    <property type="match status" value="1"/>
</dbReference>
<dbReference type="GeneTree" id="ENSGT00950000182805"/>
<dbReference type="InterPro" id="IPR029017">
    <property type="entry name" value="Enolase-like_N"/>
</dbReference>
<dbReference type="InterPro" id="IPR036849">
    <property type="entry name" value="Enolase-like_C_sf"/>
</dbReference>
<comment type="catalytic activity">
    <reaction evidence="12">
        <text>(2R)-2-phosphoglycerate = phosphoenolpyruvate + H2O</text>
        <dbReference type="Rhea" id="RHEA:10164"/>
        <dbReference type="ChEBI" id="CHEBI:15377"/>
        <dbReference type="ChEBI" id="CHEBI:58289"/>
        <dbReference type="ChEBI" id="CHEBI:58702"/>
        <dbReference type="EC" id="4.2.1.11"/>
    </reaction>
</comment>
<keyword evidence="9" id="KW-0324">Glycolysis</keyword>
<dbReference type="AlphaFoldDB" id="A0A669DTK1"/>
<sequence>MSILKIHAREIFDSRGNPTVEVDLYTKKGLFRAAVPSGASTGIYEALELRDNDKTRYMGKGKTSLSNPPPFQEKIDKLMLDMDGTENKSLELLKHAIAKAGYSDKIVIGMDVAASEFYKDGKYDLDFKSPDDPNRYISPDKLADLYRSFVKDYPVVSIEDPFDQDDWEAWTKFTASTSIQVVGDDLTVTNPKRISKAVSDKACNCLLLKVNQIGSVTESLQACKMAQSNGWGVMVSHRSGETEDTFIADLVVGLCTGQIKTGAPCRSERLAKYNQLLRIEEELGDKARFAGQNFRHPI</sequence>
<evidence type="ECO:0000313" key="15">
    <source>
        <dbReference type="Ensembl" id="ENSONIP00000064150.1"/>
    </source>
</evidence>
<dbReference type="Ensembl" id="ENSONIT00000045471.1">
    <property type="protein sequence ID" value="ENSONIP00000064150.1"/>
    <property type="gene ID" value="ENSONIG00000002418.2"/>
</dbReference>
<dbReference type="InterPro" id="IPR000941">
    <property type="entry name" value="Enolase"/>
</dbReference>
<dbReference type="InterPro" id="IPR020811">
    <property type="entry name" value="Enolase_N"/>
</dbReference>
<dbReference type="PANTHER" id="PTHR11902">
    <property type="entry name" value="ENOLASE"/>
    <property type="match status" value="1"/>
</dbReference>
<evidence type="ECO:0000256" key="6">
    <source>
        <dbReference type="ARBA" id="ARBA00022490"/>
    </source>
</evidence>
<evidence type="ECO:0000256" key="12">
    <source>
        <dbReference type="ARBA" id="ARBA00048333"/>
    </source>
</evidence>
<dbReference type="InterPro" id="IPR020809">
    <property type="entry name" value="Enolase_CS"/>
</dbReference>
<gene>
    <name evidence="15" type="primary">ENO1</name>
    <name evidence="15" type="synonym">LOC100702985</name>
</gene>
<keyword evidence="6" id="KW-0963">Cytoplasm</keyword>
<evidence type="ECO:0000256" key="10">
    <source>
        <dbReference type="ARBA" id="ARBA00023239"/>
    </source>
</evidence>
<proteinExistence type="inferred from homology"/>
<reference evidence="15" key="3">
    <citation type="submission" date="2025-09" db="UniProtKB">
        <authorList>
            <consortium name="Ensembl"/>
        </authorList>
    </citation>
    <scope>IDENTIFICATION</scope>
</reference>
<dbReference type="PANTHER" id="PTHR11902:SF12">
    <property type="entry name" value="ALPHA-ENOLASE"/>
    <property type="match status" value="1"/>
</dbReference>
<dbReference type="GO" id="GO:0000015">
    <property type="term" value="C:phosphopyruvate hydratase complex"/>
    <property type="evidence" value="ECO:0007669"/>
    <property type="project" value="InterPro"/>
</dbReference>
<dbReference type="SFLD" id="SFLDS00001">
    <property type="entry name" value="Enolase"/>
    <property type="match status" value="1"/>
</dbReference>
<dbReference type="SMART" id="SM01193">
    <property type="entry name" value="Enolase_N"/>
    <property type="match status" value="1"/>
</dbReference>
<keyword evidence="10" id="KW-0456">Lyase</keyword>
<dbReference type="SMART" id="SM01192">
    <property type="entry name" value="Enolase_C"/>
    <property type="match status" value="1"/>
</dbReference>
<dbReference type="GO" id="GO:0004634">
    <property type="term" value="F:phosphopyruvate hydratase activity"/>
    <property type="evidence" value="ECO:0007669"/>
    <property type="project" value="UniProtKB-EC"/>
</dbReference>
<protein>
    <recommendedName>
        <fullName evidence="5">phosphopyruvate hydratase</fullName>
        <ecNumber evidence="5">4.2.1.11</ecNumber>
    </recommendedName>
    <alternativeName>
        <fullName evidence="11">2-phospho-D-glycerate hydro-lyase</fullName>
    </alternativeName>
</protein>
<evidence type="ECO:0000256" key="4">
    <source>
        <dbReference type="ARBA" id="ARBA00009604"/>
    </source>
</evidence>
<evidence type="ECO:0000256" key="9">
    <source>
        <dbReference type="ARBA" id="ARBA00023152"/>
    </source>
</evidence>
<dbReference type="Pfam" id="PF00113">
    <property type="entry name" value="Enolase_C"/>
    <property type="match status" value="1"/>
</dbReference>
<dbReference type="PROSITE" id="PS00164">
    <property type="entry name" value="ENOLASE"/>
    <property type="match status" value="1"/>
</dbReference>
<evidence type="ECO:0000256" key="1">
    <source>
        <dbReference type="ARBA" id="ARBA00001946"/>
    </source>
</evidence>
<reference evidence="16" key="1">
    <citation type="submission" date="2012-01" db="EMBL/GenBank/DDBJ databases">
        <title>The Genome Sequence of Oreochromis niloticus (Nile Tilapia).</title>
        <authorList>
            <consortium name="Broad Institute Genome Assembly Team"/>
            <consortium name="Broad Institute Sequencing Platform"/>
            <person name="Di Palma F."/>
            <person name="Johnson J."/>
            <person name="Lander E.S."/>
            <person name="Lindblad-Toh K."/>
        </authorList>
    </citation>
    <scope>NUCLEOTIDE SEQUENCE [LARGE SCALE GENOMIC DNA]</scope>
</reference>
<evidence type="ECO:0000256" key="8">
    <source>
        <dbReference type="ARBA" id="ARBA00022842"/>
    </source>
</evidence>
<keyword evidence="8" id="KW-0460">Magnesium</keyword>
<comment type="cofactor">
    <cofactor evidence="1">
        <name>Mg(2+)</name>
        <dbReference type="ChEBI" id="CHEBI:18420"/>
    </cofactor>
</comment>
<feature type="domain" description="Enolase C-terminal TIM barrel" evidence="13">
    <location>
        <begin position="62"/>
        <end position="297"/>
    </location>
</feature>
<name>A0A669DTK1_ORENI</name>
<dbReference type="UniPathway" id="UPA00109">
    <property type="reaction ID" value="UER00187"/>
</dbReference>
<evidence type="ECO:0000256" key="3">
    <source>
        <dbReference type="ARBA" id="ARBA00005031"/>
    </source>
</evidence>
<evidence type="ECO:0000256" key="5">
    <source>
        <dbReference type="ARBA" id="ARBA00012058"/>
    </source>
</evidence>
<keyword evidence="16" id="KW-1185">Reference proteome</keyword>
<evidence type="ECO:0000313" key="16">
    <source>
        <dbReference type="Proteomes" id="UP000005207"/>
    </source>
</evidence>
<reference evidence="15" key="2">
    <citation type="submission" date="2025-08" db="UniProtKB">
        <authorList>
            <consortium name="Ensembl"/>
        </authorList>
    </citation>
    <scope>IDENTIFICATION</scope>
</reference>
<evidence type="ECO:0000256" key="7">
    <source>
        <dbReference type="ARBA" id="ARBA00022723"/>
    </source>
</evidence>
<comment type="pathway">
    <text evidence="3">Carbohydrate degradation; glycolysis; pyruvate from D-glyceraldehyde 3-phosphate: step 4/5.</text>
</comment>
<dbReference type="InterPro" id="IPR020810">
    <property type="entry name" value="Enolase_C"/>
</dbReference>
<dbReference type="GO" id="GO:0000287">
    <property type="term" value="F:magnesium ion binding"/>
    <property type="evidence" value="ECO:0007669"/>
    <property type="project" value="InterPro"/>
</dbReference>
<dbReference type="Gene3D" id="3.20.20.120">
    <property type="entry name" value="Enolase-like C-terminal domain"/>
    <property type="match status" value="1"/>
</dbReference>
<dbReference type="GO" id="GO:0006096">
    <property type="term" value="P:glycolytic process"/>
    <property type="evidence" value="ECO:0007669"/>
    <property type="project" value="UniProtKB-UniPathway"/>
</dbReference>
<evidence type="ECO:0000259" key="14">
    <source>
        <dbReference type="SMART" id="SM01193"/>
    </source>
</evidence>
<evidence type="ECO:0000256" key="2">
    <source>
        <dbReference type="ARBA" id="ARBA00004496"/>
    </source>
</evidence>
<dbReference type="SUPFAM" id="SSF51604">
    <property type="entry name" value="Enolase C-terminal domain-like"/>
    <property type="match status" value="1"/>
</dbReference>
<organism evidence="15 16">
    <name type="scientific">Oreochromis niloticus</name>
    <name type="common">Nile tilapia</name>
    <name type="synonym">Tilapia nilotica</name>
    <dbReference type="NCBI Taxonomy" id="8128"/>
    <lineage>
        <taxon>Eukaryota</taxon>
        <taxon>Metazoa</taxon>
        <taxon>Chordata</taxon>
        <taxon>Craniata</taxon>
        <taxon>Vertebrata</taxon>
        <taxon>Euteleostomi</taxon>
        <taxon>Actinopterygii</taxon>
        <taxon>Neopterygii</taxon>
        <taxon>Teleostei</taxon>
        <taxon>Neoteleostei</taxon>
        <taxon>Acanthomorphata</taxon>
        <taxon>Ovalentaria</taxon>
        <taxon>Cichlomorphae</taxon>
        <taxon>Cichliformes</taxon>
        <taxon>Cichlidae</taxon>
        <taxon>African cichlids</taxon>
        <taxon>Pseudocrenilabrinae</taxon>
        <taxon>Oreochromini</taxon>
        <taxon>Oreochromis</taxon>
    </lineage>
</organism>
<dbReference type="EC" id="4.2.1.11" evidence="5"/>
<accession>A0A669DTK1</accession>
<evidence type="ECO:0000259" key="13">
    <source>
        <dbReference type="SMART" id="SM01192"/>
    </source>
</evidence>
<evidence type="ECO:0000256" key="11">
    <source>
        <dbReference type="ARBA" id="ARBA00031125"/>
    </source>
</evidence>
<comment type="subcellular location">
    <subcellularLocation>
        <location evidence="2">Cytoplasm</location>
    </subcellularLocation>
</comment>
<keyword evidence="7" id="KW-0479">Metal-binding</keyword>
<dbReference type="SUPFAM" id="SSF54826">
    <property type="entry name" value="Enolase N-terminal domain-like"/>
    <property type="match status" value="1"/>
</dbReference>
<feature type="domain" description="Enolase N-terminal" evidence="14">
    <location>
        <begin position="3"/>
        <end position="107"/>
    </location>
</feature>